<feature type="compositionally biased region" description="Polar residues" evidence="6">
    <location>
        <begin position="94"/>
        <end position="111"/>
    </location>
</feature>
<dbReference type="OrthoDB" id="5226580at2759"/>
<dbReference type="CDD" id="cd12148">
    <property type="entry name" value="fungal_TF_MHR"/>
    <property type="match status" value="1"/>
</dbReference>
<protein>
    <recommendedName>
        <fullName evidence="9">Zn(2)-C6 fungal-type domain-containing protein</fullName>
    </recommendedName>
</protein>
<evidence type="ECO:0000313" key="8">
    <source>
        <dbReference type="Proteomes" id="UP000235786"/>
    </source>
</evidence>
<dbReference type="SUPFAM" id="SSF57701">
    <property type="entry name" value="Zn2/Cys6 DNA-binding domain"/>
    <property type="match status" value="1"/>
</dbReference>
<organism evidence="7 8">
    <name type="scientific">Hyaloscypha variabilis (strain UAMH 11265 / GT02V1 / F)</name>
    <name type="common">Meliniomyces variabilis</name>
    <dbReference type="NCBI Taxonomy" id="1149755"/>
    <lineage>
        <taxon>Eukaryota</taxon>
        <taxon>Fungi</taxon>
        <taxon>Dikarya</taxon>
        <taxon>Ascomycota</taxon>
        <taxon>Pezizomycotina</taxon>
        <taxon>Leotiomycetes</taxon>
        <taxon>Helotiales</taxon>
        <taxon>Hyaloscyphaceae</taxon>
        <taxon>Hyaloscypha</taxon>
        <taxon>Hyaloscypha variabilis</taxon>
    </lineage>
</organism>
<keyword evidence="8" id="KW-1185">Reference proteome</keyword>
<dbReference type="Proteomes" id="UP000235786">
    <property type="component" value="Unassembled WGS sequence"/>
</dbReference>
<dbReference type="Gene3D" id="4.10.240.10">
    <property type="entry name" value="Zn(2)-C6 fungal-type DNA-binding domain"/>
    <property type="match status" value="1"/>
</dbReference>
<keyword evidence="2" id="KW-0805">Transcription regulation</keyword>
<keyword evidence="3" id="KW-0238">DNA-binding</keyword>
<dbReference type="GO" id="GO:0008270">
    <property type="term" value="F:zinc ion binding"/>
    <property type="evidence" value="ECO:0007669"/>
    <property type="project" value="InterPro"/>
</dbReference>
<comment type="subcellular location">
    <subcellularLocation>
        <location evidence="1">Nucleus</location>
    </subcellularLocation>
</comment>
<accession>A0A2J6QX36</accession>
<dbReference type="InterPro" id="IPR036864">
    <property type="entry name" value="Zn2-C6_fun-type_DNA-bd_sf"/>
</dbReference>
<dbReference type="GO" id="GO:0000981">
    <property type="term" value="F:DNA-binding transcription factor activity, RNA polymerase II-specific"/>
    <property type="evidence" value="ECO:0007669"/>
    <property type="project" value="InterPro"/>
</dbReference>
<dbReference type="CDD" id="cd00067">
    <property type="entry name" value="GAL4"/>
    <property type="match status" value="1"/>
</dbReference>
<evidence type="ECO:0000256" key="2">
    <source>
        <dbReference type="ARBA" id="ARBA00023015"/>
    </source>
</evidence>
<evidence type="ECO:0000256" key="6">
    <source>
        <dbReference type="SAM" id="MobiDB-lite"/>
    </source>
</evidence>
<gene>
    <name evidence="7" type="ORF">L207DRAFT_641383</name>
</gene>
<dbReference type="InterPro" id="IPR051089">
    <property type="entry name" value="prtT"/>
</dbReference>
<keyword evidence="4" id="KW-0804">Transcription</keyword>
<dbReference type="AlphaFoldDB" id="A0A2J6QX36"/>
<proteinExistence type="predicted"/>
<dbReference type="STRING" id="1149755.A0A2J6QX36"/>
<keyword evidence="5" id="KW-0539">Nucleus</keyword>
<dbReference type="PANTHER" id="PTHR31845:SF10">
    <property type="entry name" value="ZN(II)2CYS6 TRANSCRIPTION FACTOR (EUROFUNG)"/>
    <property type="match status" value="1"/>
</dbReference>
<dbReference type="EMBL" id="KZ613965">
    <property type="protein sequence ID" value="PMD30821.1"/>
    <property type="molecule type" value="Genomic_DNA"/>
</dbReference>
<name>A0A2J6QX36_HYAVF</name>
<evidence type="ECO:0000313" key="7">
    <source>
        <dbReference type="EMBL" id="PMD30821.1"/>
    </source>
</evidence>
<evidence type="ECO:0000256" key="4">
    <source>
        <dbReference type="ARBA" id="ARBA00023163"/>
    </source>
</evidence>
<dbReference type="GO" id="GO:0005634">
    <property type="term" value="C:nucleus"/>
    <property type="evidence" value="ECO:0007669"/>
    <property type="project" value="UniProtKB-SubCell"/>
</dbReference>
<dbReference type="GO" id="GO:0000976">
    <property type="term" value="F:transcription cis-regulatory region binding"/>
    <property type="evidence" value="ECO:0007669"/>
    <property type="project" value="TreeGrafter"/>
</dbReference>
<feature type="region of interest" description="Disordered" evidence="6">
    <location>
        <begin position="87"/>
        <end position="111"/>
    </location>
</feature>
<evidence type="ECO:0000256" key="3">
    <source>
        <dbReference type="ARBA" id="ARBA00023125"/>
    </source>
</evidence>
<evidence type="ECO:0000256" key="5">
    <source>
        <dbReference type="ARBA" id="ARBA00023242"/>
    </source>
</evidence>
<reference evidence="7 8" key="1">
    <citation type="submission" date="2016-04" db="EMBL/GenBank/DDBJ databases">
        <title>A degradative enzymes factory behind the ericoid mycorrhizal symbiosis.</title>
        <authorList>
            <consortium name="DOE Joint Genome Institute"/>
            <person name="Martino E."/>
            <person name="Morin E."/>
            <person name="Grelet G."/>
            <person name="Kuo A."/>
            <person name="Kohler A."/>
            <person name="Daghino S."/>
            <person name="Barry K."/>
            <person name="Choi C."/>
            <person name="Cichocki N."/>
            <person name="Clum A."/>
            <person name="Copeland A."/>
            <person name="Hainaut M."/>
            <person name="Haridas S."/>
            <person name="Labutti K."/>
            <person name="Lindquist E."/>
            <person name="Lipzen A."/>
            <person name="Khouja H.-R."/>
            <person name="Murat C."/>
            <person name="Ohm R."/>
            <person name="Olson A."/>
            <person name="Spatafora J."/>
            <person name="Veneault-Fourrey C."/>
            <person name="Henrissat B."/>
            <person name="Grigoriev I."/>
            <person name="Martin F."/>
            <person name="Perotto S."/>
        </authorList>
    </citation>
    <scope>NUCLEOTIDE SEQUENCE [LARGE SCALE GENOMIC DNA]</scope>
    <source>
        <strain evidence="7 8">F</strain>
    </source>
</reference>
<dbReference type="PANTHER" id="PTHR31845">
    <property type="entry name" value="FINGER DOMAIN PROTEIN, PUTATIVE-RELATED"/>
    <property type="match status" value="1"/>
</dbReference>
<evidence type="ECO:0008006" key="9">
    <source>
        <dbReference type="Google" id="ProtNLM"/>
    </source>
</evidence>
<evidence type="ECO:0000256" key="1">
    <source>
        <dbReference type="ARBA" id="ARBA00004123"/>
    </source>
</evidence>
<sequence>MVDGNSSVPERTTLKQLGLRACGTCVRAKVKCVPNPQQNRKCQRCQRLDKHCEPAASSGTGRKRTQPQHVIQLEKKLDDLVSLLRGPKHHEGTEQAQIATSEPVSAMTSTSFNQVHQTLEFPEACSNPQAGPESDHLRIRHSLVTITPQFKRSHFDLPNQEGAFVLLEFQTLMAPQFPFVVIPPEATSESLRNERPMLWKAIATAASCLNPSRQEAMGWEIIEEFTTRLLLKAEKSLDLLQALLVHIAWYHYHSVINPQLVNLVGLVKSLAANLGLHRPQLCAVMKERRLDPIEDDLNSSINARDATFTGFDSKSLEEWRAMAGVFFLGVVTCTSLKKTEPLPFTPHLKECCEKLVMYQEYESDKLLVQLVAIQHISLKFSGIFNEINRPTGSSEVSLRAFIKSMQGELDDFKRNLPFELQHDPCIMCYYQSVEIRLYEIVLSYSINNDDDPIDRVIIRYAFLMAVKTFLSTHFSHSYPLTAASAYMTMAQSEYAIRMGIKLIRMPSTEGWDCEHVRNVLDFPSTMEMAVSKVEAILRVRSRNGEQRSRANDVFAKYLDNLKCVKDWSQSLETSSSELIACSGARLGKHSAELGREDLDLAEPEGQPFSEGFVTAVNSDNLLWDALNGQVDDWMVFGS</sequence>
<dbReference type="InterPro" id="IPR001138">
    <property type="entry name" value="Zn2Cys6_DnaBD"/>
</dbReference>